<feature type="domain" description="ParB-like N-terminal" evidence="3">
    <location>
        <begin position="33"/>
        <end position="123"/>
    </location>
</feature>
<dbReference type="InterPro" id="IPR041468">
    <property type="entry name" value="HTH_ParB/Spo0J"/>
</dbReference>
<evidence type="ECO:0000256" key="1">
    <source>
        <dbReference type="ARBA" id="ARBA00006295"/>
    </source>
</evidence>
<dbReference type="Pfam" id="PF17762">
    <property type="entry name" value="HTH_ParB"/>
    <property type="match status" value="1"/>
</dbReference>
<dbReference type="InterPro" id="IPR003115">
    <property type="entry name" value="ParB_N"/>
</dbReference>
<proteinExistence type="inferred from homology"/>
<dbReference type="Gene3D" id="3.90.1530.30">
    <property type="match status" value="1"/>
</dbReference>
<dbReference type="SUPFAM" id="SSF109709">
    <property type="entry name" value="KorB DNA-binding domain-like"/>
    <property type="match status" value="1"/>
</dbReference>
<protein>
    <submittedName>
        <fullName evidence="4">ParB/RepB/Spo0J family partition protein</fullName>
    </submittedName>
</protein>
<keyword evidence="5" id="KW-1185">Reference proteome</keyword>
<evidence type="ECO:0000313" key="5">
    <source>
        <dbReference type="Proteomes" id="UP000622533"/>
    </source>
</evidence>
<dbReference type="Proteomes" id="UP000622533">
    <property type="component" value="Unassembled WGS sequence"/>
</dbReference>
<evidence type="ECO:0000256" key="2">
    <source>
        <dbReference type="ARBA" id="ARBA00023125"/>
    </source>
</evidence>
<dbReference type="FunFam" id="3.90.1530.30:FF:000001">
    <property type="entry name" value="Chromosome partitioning protein ParB"/>
    <property type="match status" value="1"/>
</dbReference>
<dbReference type="NCBIfam" id="TIGR00180">
    <property type="entry name" value="parB_part"/>
    <property type="match status" value="1"/>
</dbReference>
<dbReference type="GO" id="GO:0005694">
    <property type="term" value="C:chromosome"/>
    <property type="evidence" value="ECO:0007669"/>
    <property type="project" value="TreeGrafter"/>
</dbReference>
<reference evidence="4" key="1">
    <citation type="submission" date="2020-10" db="EMBL/GenBank/DDBJ databases">
        <authorList>
            <person name="Castelo-Branco R."/>
            <person name="Eusebio N."/>
            <person name="Adriana R."/>
            <person name="Vieira A."/>
            <person name="Brugerolle De Fraissinette N."/>
            <person name="Rezende De Castro R."/>
            <person name="Schneider M.P."/>
            <person name="Vasconcelos V."/>
            <person name="Leao P.N."/>
        </authorList>
    </citation>
    <scope>NUCLEOTIDE SEQUENCE</scope>
    <source>
        <strain evidence="4">LEGE 12446</strain>
    </source>
</reference>
<dbReference type="EMBL" id="JADEXS010000703">
    <property type="protein sequence ID" value="MBE9026831.1"/>
    <property type="molecule type" value="Genomic_DNA"/>
</dbReference>
<evidence type="ECO:0000313" key="4">
    <source>
        <dbReference type="EMBL" id="MBE9026831.1"/>
    </source>
</evidence>
<dbReference type="InterPro" id="IPR036086">
    <property type="entry name" value="ParB/Sulfiredoxin_sf"/>
</dbReference>
<dbReference type="PANTHER" id="PTHR33375:SF7">
    <property type="entry name" value="CHROMOSOME 2-PARTITIONING PROTEIN PARB-RELATED"/>
    <property type="match status" value="1"/>
</dbReference>
<organism evidence="4 5">
    <name type="scientific">Desmonostoc muscorum LEGE 12446</name>
    <dbReference type="NCBI Taxonomy" id="1828758"/>
    <lineage>
        <taxon>Bacteria</taxon>
        <taxon>Bacillati</taxon>
        <taxon>Cyanobacteriota</taxon>
        <taxon>Cyanophyceae</taxon>
        <taxon>Nostocales</taxon>
        <taxon>Nostocaceae</taxon>
        <taxon>Desmonostoc</taxon>
    </lineage>
</organism>
<dbReference type="CDD" id="cd16393">
    <property type="entry name" value="SPO0J_N"/>
    <property type="match status" value="1"/>
</dbReference>
<dbReference type="SUPFAM" id="SSF110849">
    <property type="entry name" value="ParB/Sulfiredoxin"/>
    <property type="match status" value="1"/>
</dbReference>
<dbReference type="Pfam" id="PF02195">
    <property type="entry name" value="ParB_N"/>
    <property type="match status" value="1"/>
</dbReference>
<dbReference type="GO" id="GO:0003677">
    <property type="term" value="F:DNA binding"/>
    <property type="evidence" value="ECO:0007669"/>
    <property type="project" value="UniProtKB-KW"/>
</dbReference>
<gene>
    <name evidence="4" type="ORF">IQ276_31770</name>
</gene>
<dbReference type="InterPro" id="IPR004437">
    <property type="entry name" value="ParB/RepB/Spo0J"/>
</dbReference>
<dbReference type="PANTHER" id="PTHR33375">
    <property type="entry name" value="CHROMOSOME-PARTITIONING PROTEIN PARB-RELATED"/>
    <property type="match status" value="1"/>
</dbReference>
<comment type="similarity">
    <text evidence="1">Belongs to the ParB family.</text>
</comment>
<dbReference type="Gene3D" id="1.10.10.2830">
    <property type="match status" value="1"/>
</dbReference>
<keyword evidence="2" id="KW-0238">DNA-binding</keyword>
<comment type="caution">
    <text evidence="4">The sequence shown here is derived from an EMBL/GenBank/DDBJ whole genome shotgun (WGS) entry which is preliminary data.</text>
</comment>
<evidence type="ECO:0000259" key="3">
    <source>
        <dbReference type="SMART" id="SM00470"/>
    </source>
</evidence>
<sequence length="317" mass="35720">MSMKKRVSQPYEIKGVDALFGVEEAVDNSSAAFLIPIEQIVLPHQQPRRYFAPQAMLELVESIKQHGILQPLLVRPQKDGKYELVAGERRFQGAKTAQLEFVPAVIREMTDVEALELALSENLQREDLNPIEETESIVALLGLKLNQTTESIVALLQSAAHPEREGVDNVIHSQEWQSLLEVFNTIGKFSPESFRTNRLPLLKLPIDVMEALRSGVIEYTKAKVIARIRDEALRKSLLSDAIQNNLSLSQIKERLAEIQANTPGNTDKKSSSLKKKIDEAYSKVKKSKVWDNPNQHKRLQKILVELEALLVESSDDN</sequence>
<dbReference type="GO" id="GO:0007059">
    <property type="term" value="P:chromosome segregation"/>
    <property type="evidence" value="ECO:0007669"/>
    <property type="project" value="TreeGrafter"/>
</dbReference>
<dbReference type="InterPro" id="IPR050336">
    <property type="entry name" value="Chromosome_partition/occlusion"/>
</dbReference>
<dbReference type="AlphaFoldDB" id="A0A8J7A7U0"/>
<dbReference type="SMART" id="SM00470">
    <property type="entry name" value="ParB"/>
    <property type="match status" value="1"/>
</dbReference>
<accession>A0A8J7A7U0</accession>
<dbReference type="RefSeq" id="WP_190884848.1">
    <property type="nucleotide sequence ID" value="NZ_JADEXS020000003.1"/>
</dbReference>
<name>A0A8J7A7U0_DESMC</name>